<dbReference type="OrthoDB" id="2017114at2759"/>
<feature type="binding site" evidence="11">
    <location>
        <position position="600"/>
    </location>
    <ligand>
        <name>ATP</name>
        <dbReference type="ChEBI" id="CHEBI:30616"/>
    </ligand>
</feature>
<dbReference type="InterPro" id="IPR032675">
    <property type="entry name" value="LRR_dom_sf"/>
</dbReference>
<dbReference type="EMBL" id="CM017321">
    <property type="protein sequence ID" value="KAE7999155.1"/>
    <property type="molecule type" value="Genomic_DNA"/>
</dbReference>
<evidence type="ECO:0000256" key="10">
    <source>
        <dbReference type="ARBA" id="ARBA00048679"/>
    </source>
</evidence>
<evidence type="ECO:0000256" key="1">
    <source>
        <dbReference type="ARBA" id="ARBA00004167"/>
    </source>
</evidence>
<dbReference type="InterPro" id="IPR001611">
    <property type="entry name" value="Leu-rich_rpt"/>
</dbReference>
<evidence type="ECO:0000256" key="8">
    <source>
        <dbReference type="ARBA" id="ARBA00023136"/>
    </source>
</evidence>
<dbReference type="Pfam" id="PF07714">
    <property type="entry name" value="PK_Tyr_Ser-Thr"/>
    <property type="match status" value="1"/>
</dbReference>
<keyword evidence="11" id="KW-0547">Nucleotide-binding</keyword>
<protein>
    <recommendedName>
        <fullName evidence="2">non-specific serine/threonine protein kinase</fullName>
        <ecNumber evidence="2">2.7.11.1</ecNumber>
    </recommendedName>
</protein>
<feature type="transmembrane region" description="Helical" evidence="12">
    <location>
        <begin position="512"/>
        <end position="537"/>
    </location>
</feature>
<comment type="catalytic activity">
    <reaction evidence="9">
        <text>L-threonyl-[protein] + ATP = O-phospho-L-threonyl-[protein] + ADP + H(+)</text>
        <dbReference type="Rhea" id="RHEA:46608"/>
        <dbReference type="Rhea" id="RHEA-COMP:11060"/>
        <dbReference type="Rhea" id="RHEA-COMP:11605"/>
        <dbReference type="ChEBI" id="CHEBI:15378"/>
        <dbReference type="ChEBI" id="CHEBI:30013"/>
        <dbReference type="ChEBI" id="CHEBI:30616"/>
        <dbReference type="ChEBI" id="CHEBI:61977"/>
        <dbReference type="ChEBI" id="CHEBI:456216"/>
        <dbReference type="EC" id="2.7.11.1"/>
    </reaction>
</comment>
<reference evidence="15 16" key="1">
    <citation type="submission" date="2019-06" db="EMBL/GenBank/DDBJ databases">
        <title>A chromosomal-level reference genome of Carpinus fangiana (Coryloideae, Betulaceae).</title>
        <authorList>
            <person name="Yang X."/>
            <person name="Wang Z."/>
            <person name="Zhang L."/>
            <person name="Hao G."/>
            <person name="Liu J."/>
            <person name="Yang Y."/>
        </authorList>
    </citation>
    <scope>NUCLEOTIDE SEQUENCE [LARGE SCALE GENOMIC DNA]</scope>
    <source>
        <strain evidence="15">Cfa_2016G</strain>
        <tissue evidence="15">Leaf</tissue>
    </source>
</reference>
<dbReference type="PROSITE" id="PS00107">
    <property type="entry name" value="PROTEIN_KINASE_ATP"/>
    <property type="match status" value="1"/>
</dbReference>
<dbReference type="PROSITE" id="PS51450">
    <property type="entry name" value="LRR"/>
    <property type="match status" value="1"/>
</dbReference>
<dbReference type="InterPro" id="IPR001245">
    <property type="entry name" value="Ser-Thr/Tyr_kinase_cat_dom"/>
</dbReference>
<dbReference type="AlphaFoldDB" id="A0A5N6QJ17"/>
<evidence type="ECO:0000256" key="13">
    <source>
        <dbReference type="SAM" id="SignalP"/>
    </source>
</evidence>
<dbReference type="PANTHER" id="PTHR45631">
    <property type="entry name" value="OS07G0107800 PROTEIN-RELATED"/>
    <property type="match status" value="1"/>
</dbReference>
<feature type="domain" description="Protein kinase" evidence="14">
    <location>
        <begin position="573"/>
        <end position="796"/>
    </location>
</feature>
<evidence type="ECO:0000313" key="15">
    <source>
        <dbReference type="EMBL" id="KAE7999155.1"/>
    </source>
</evidence>
<evidence type="ECO:0000256" key="3">
    <source>
        <dbReference type="ARBA" id="ARBA00022614"/>
    </source>
</evidence>
<name>A0A5N6QJ17_9ROSI</name>
<dbReference type="Gene3D" id="2.60.120.430">
    <property type="entry name" value="Galactose-binding lectin"/>
    <property type="match status" value="1"/>
</dbReference>
<evidence type="ECO:0000256" key="7">
    <source>
        <dbReference type="ARBA" id="ARBA00022989"/>
    </source>
</evidence>
<dbReference type="SUPFAM" id="SSF56112">
    <property type="entry name" value="Protein kinase-like (PK-like)"/>
    <property type="match status" value="1"/>
</dbReference>
<comment type="catalytic activity">
    <reaction evidence="10">
        <text>L-seryl-[protein] + ATP = O-phospho-L-seryl-[protein] + ADP + H(+)</text>
        <dbReference type="Rhea" id="RHEA:17989"/>
        <dbReference type="Rhea" id="RHEA-COMP:9863"/>
        <dbReference type="Rhea" id="RHEA-COMP:11604"/>
        <dbReference type="ChEBI" id="CHEBI:15378"/>
        <dbReference type="ChEBI" id="CHEBI:29999"/>
        <dbReference type="ChEBI" id="CHEBI:30616"/>
        <dbReference type="ChEBI" id="CHEBI:83421"/>
        <dbReference type="ChEBI" id="CHEBI:456216"/>
        <dbReference type="EC" id="2.7.11.1"/>
    </reaction>
</comment>
<evidence type="ECO:0000256" key="9">
    <source>
        <dbReference type="ARBA" id="ARBA00047899"/>
    </source>
</evidence>
<dbReference type="InterPro" id="IPR024788">
    <property type="entry name" value="Malectin-like_Carb-bd_dom"/>
</dbReference>
<evidence type="ECO:0000256" key="12">
    <source>
        <dbReference type="SAM" id="Phobius"/>
    </source>
</evidence>
<dbReference type="Pfam" id="PF13855">
    <property type="entry name" value="LRR_8"/>
    <property type="match status" value="1"/>
</dbReference>
<evidence type="ECO:0000256" key="4">
    <source>
        <dbReference type="ARBA" id="ARBA00022692"/>
    </source>
</evidence>
<dbReference type="GO" id="GO:0004672">
    <property type="term" value="F:protein kinase activity"/>
    <property type="evidence" value="ECO:0007669"/>
    <property type="project" value="InterPro"/>
</dbReference>
<proteinExistence type="predicted"/>
<sequence length="796" mass="88108">MAMGFKHFNFFALLAGLALILAVHAQDQSGFISIACGAPANSSFTEDTTGINYISDATFIDSGVSKSVSADIKAKDQQQVWNVRSFPQGNRNCYTINVTASTKYLIRATFMYGNYDGKGNLPQFDLYLGPNKWDLVKVLNSSISVIKELIDVPPRNYIHVCLVNTGLGTPFISAIELRPLKNTTYITKAGSLALFLRVDVGSQTSPAYRYPYDVYDRLWLPLDSSLLNWTDIRTSLTVDSIQGVYQLPSVVMSTAATPINEGASMDFSWDSEDAATAEYYIYMHFAEIVKLQANQSRSFNITLNGNYWYGPLVPDYLSTISLYSPKALSGQAKYDFSIFKTENSTLSPIINAVEIYSVKYFLQSETDQGDVDAIAKIKSTYGIKKNWQGDPCTPKGYSWEGLNCSYDGDTPPRITSLNLSSSGLVGNISADISNLIMLQYLDLSNNELTGSVPDFLSQLQHLRVLNLERNQLSGSIPAQLNERSQNGSLSLSVGNNPNLCGSDSCNKKKSNVVVPIVASLGGLLILAFIVAAIFLGIRIKRREQHDNESNVQNPSLESIQRQFTYSELLKITNNFERILGKGGFGTVYHGKIDDTQVAVKMLSTSSVQGFQQFQSEVKLLMRVHHRNLTTLVGYCYEGTNMGLIYEYMANGDLKEHLSGERTNILNWEDRLRIATDAAQGLEYLHHGCRPPISHRDVKSTNIFHVSTVVAGTPGYLDPELRGNFSINSAWKAIEIAMACVSTTSAKRPTMNQVVLELKESLATELAHTKDGHERETTNSIEMININLTTELIPLAR</sequence>
<evidence type="ECO:0000256" key="5">
    <source>
        <dbReference type="ARBA" id="ARBA00022729"/>
    </source>
</evidence>
<keyword evidence="8 12" id="KW-0472">Membrane</keyword>
<evidence type="ECO:0000259" key="14">
    <source>
        <dbReference type="PROSITE" id="PS50011"/>
    </source>
</evidence>
<keyword evidence="6" id="KW-0677">Repeat</keyword>
<dbReference type="Gene3D" id="3.80.10.10">
    <property type="entry name" value="Ribonuclease Inhibitor"/>
    <property type="match status" value="1"/>
</dbReference>
<organism evidence="15 16">
    <name type="scientific">Carpinus fangiana</name>
    <dbReference type="NCBI Taxonomy" id="176857"/>
    <lineage>
        <taxon>Eukaryota</taxon>
        <taxon>Viridiplantae</taxon>
        <taxon>Streptophyta</taxon>
        <taxon>Embryophyta</taxon>
        <taxon>Tracheophyta</taxon>
        <taxon>Spermatophyta</taxon>
        <taxon>Magnoliopsida</taxon>
        <taxon>eudicotyledons</taxon>
        <taxon>Gunneridae</taxon>
        <taxon>Pentapetalae</taxon>
        <taxon>rosids</taxon>
        <taxon>fabids</taxon>
        <taxon>Fagales</taxon>
        <taxon>Betulaceae</taxon>
        <taxon>Carpinus</taxon>
    </lineage>
</organism>
<dbReference type="InterPro" id="IPR017441">
    <property type="entry name" value="Protein_kinase_ATP_BS"/>
</dbReference>
<dbReference type="InterPro" id="IPR011009">
    <property type="entry name" value="Kinase-like_dom_sf"/>
</dbReference>
<dbReference type="GO" id="GO:0016020">
    <property type="term" value="C:membrane"/>
    <property type="evidence" value="ECO:0007669"/>
    <property type="project" value="UniProtKB-SubCell"/>
</dbReference>
<comment type="subcellular location">
    <subcellularLocation>
        <location evidence="1">Membrane</location>
        <topology evidence="1">Single-pass membrane protein</topology>
    </subcellularLocation>
</comment>
<dbReference type="FunFam" id="3.80.10.10:FF:000129">
    <property type="entry name" value="Leucine-rich repeat receptor-like kinase"/>
    <property type="match status" value="1"/>
</dbReference>
<accession>A0A5N6QJ17</accession>
<dbReference type="PANTHER" id="PTHR45631:SF202">
    <property type="entry name" value="SENESCENCE-INDUCED RECEPTOR-LIKE SERINE_THREONINE-PROTEIN KINASE"/>
    <property type="match status" value="1"/>
</dbReference>
<evidence type="ECO:0000256" key="11">
    <source>
        <dbReference type="PROSITE-ProRule" id="PRU10141"/>
    </source>
</evidence>
<dbReference type="PRINTS" id="PR00019">
    <property type="entry name" value="LEURICHRPT"/>
</dbReference>
<keyword evidence="3" id="KW-0433">Leucine-rich repeat</keyword>
<dbReference type="SUPFAM" id="SSF52058">
    <property type="entry name" value="L domain-like"/>
    <property type="match status" value="1"/>
</dbReference>
<dbReference type="FunFam" id="3.30.200.20:FF:000394">
    <property type="entry name" value="Leucine-rich repeat receptor-like protein kinase"/>
    <property type="match status" value="1"/>
</dbReference>
<feature type="chain" id="PRO_5024377782" description="non-specific serine/threonine protein kinase" evidence="13">
    <location>
        <begin position="26"/>
        <end position="796"/>
    </location>
</feature>
<dbReference type="SMART" id="SM00220">
    <property type="entry name" value="S_TKc"/>
    <property type="match status" value="1"/>
</dbReference>
<evidence type="ECO:0000313" key="16">
    <source>
        <dbReference type="Proteomes" id="UP000327013"/>
    </source>
</evidence>
<keyword evidence="4 12" id="KW-0812">Transmembrane</keyword>
<dbReference type="Pfam" id="PF12819">
    <property type="entry name" value="Malectin_like"/>
    <property type="match status" value="1"/>
</dbReference>
<dbReference type="EC" id="2.7.11.1" evidence="2"/>
<keyword evidence="7 12" id="KW-1133">Transmembrane helix</keyword>
<dbReference type="PROSITE" id="PS50011">
    <property type="entry name" value="PROTEIN_KINASE_DOM"/>
    <property type="match status" value="1"/>
</dbReference>
<evidence type="ECO:0000256" key="2">
    <source>
        <dbReference type="ARBA" id="ARBA00012513"/>
    </source>
</evidence>
<keyword evidence="16" id="KW-1185">Reference proteome</keyword>
<dbReference type="Proteomes" id="UP000327013">
    <property type="component" value="Chromosome 1"/>
</dbReference>
<evidence type="ECO:0000256" key="6">
    <source>
        <dbReference type="ARBA" id="ARBA00022737"/>
    </source>
</evidence>
<feature type="signal peptide" evidence="13">
    <location>
        <begin position="1"/>
        <end position="25"/>
    </location>
</feature>
<dbReference type="Gene3D" id="1.10.510.10">
    <property type="entry name" value="Transferase(Phosphotransferase) domain 1"/>
    <property type="match status" value="2"/>
</dbReference>
<gene>
    <name evidence="15" type="ORF">FH972_003622</name>
</gene>
<keyword evidence="5 13" id="KW-0732">Signal</keyword>
<dbReference type="InterPro" id="IPR000719">
    <property type="entry name" value="Prot_kinase_dom"/>
</dbReference>
<dbReference type="GO" id="GO:0005524">
    <property type="term" value="F:ATP binding"/>
    <property type="evidence" value="ECO:0007669"/>
    <property type="project" value="UniProtKB-UniRule"/>
</dbReference>
<keyword evidence="11" id="KW-0067">ATP-binding</keyword>
<dbReference type="Gene3D" id="3.30.200.20">
    <property type="entry name" value="Phosphorylase Kinase, domain 1"/>
    <property type="match status" value="1"/>
</dbReference>